<dbReference type="EMBL" id="BDDD01000136">
    <property type="protein sequence ID" value="GAV60162.1"/>
    <property type="molecule type" value="Genomic_DNA"/>
</dbReference>
<reference evidence="3" key="1">
    <citation type="submission" date="2016-04" db="EMBL/GenBank/DDBJ databases">
        <title>Cephalotus genome sequencing.</title>
        <authorList>
            <person name="Fukushima K."/>
            <person name="Hasebe M."/>
            <person name="Fang X."/>
        </authorList>
    </citation>
    <scope>NUCLEOTIDE SEQUENCE [LARGE SCALE GENOMIC DNA]</scope>
    <source>
        <strain evidence="3">cv. St1</strain>
    </source>
</reference>
<comment type="caution">
    <text evidence="2">The sequence shown here is derived from an EMBL/GenBank/DDBJ whole genome shotgun (WGS) entry which is preliminary data.</text>
</comment>
<name>A0A1Q3AX76_CEPFO</name>
<evidence type="ECO:0000256" key="1">
    <source>
        <dbReference type="SAM" id="MobiDB-lite"/>
    </source>
</evidence>
<proteinExistence type="predicted"/>
<feature type="compositionally biased region" description="Basic and acidic residues" evidence="1">
    <location>
        <begin position="64"/>
        <end position="73"/>
    </location>
</feature>
<protein>
    <submittedName>
        <fullName evidence="2">Uncharacterized protein</fullName>
    </submittedName>
</protein>
<organism evidence="2 3">
    <name type="scientific">Cephalotus follicularis</name>
    <name type="common">Albany pitcher plant</name>
    <dbReference type="NCBI Taxonomy" id="3775"/>
    <lineage>
        <taxon>Eukaryota</taxon>
        <taxon>Viridiplantae</taxon>
        <taxon>Streptophyta</taxon>
        <taxon>Embryophyta</taxon>
        <taxon>Tracheophyta</taxon>
        <taxon>Spermatophyta</taxon>
        <taxon>Magnoliopsida</taxon>
        <taxon>eudicotyledons</taxon>
        <taxon>Gunneridae</taxon>
        <taxon>Pentapetalae</taxon>
        <taxon>rosids</taxon>
        <taxon>fabids</taxon>
        <taxon>Oxalidales</taxon>
        <taxon>Cephalotaceae</taxon>
        <taxon>Cephalotus</taxon>
    </lineage>
</organism>
<feature type="region of interest" description="Disordered" evidence="1">
    <location>
        <begin position="51"/>
        <end position="141"/>
    </location>
</feature>
<evidence type="ECO:0000313" key="3">
    <source>
        <dbReference type="Proteomes" id="UP000187406"/>
    </source>
</evidence>
<accession>A0A1Q3AX76</accession>
<evidence type="ECO:0000313" key="2">
    <source>
        <dbReference type="EMBL" id="GAV60162.1"/>
    </source>
</evidence>
<dbReference type="AlphaFoldDB" id="A0A1Q3AX76"/>
<sequence>MKDLEPSFALAALNSGLKVNSSFAFSLLKKPALDMADLLKRSEKYINAEEDVAARKQKTSWSGHQEEKREHSRNAPGKKDKRKERSSCPKITSGISSLGGMVHPGEGCQSRPTTTLPPYWIHVPGSLPWRRTRSPSNGLRH</sequence>
<dbReference type="InParanoid" id="A0A1Q3AX76"/>
<dbReference type="OrthoDB" id="1740536at2759"/>
<gene>
    <name evidence="2" type="ORF">CFOL_v3_03693</name>
</gene>
<dbReference type="Proteomes" id="UP000187406">
    <property type="component" value="Unassembled WGS sequence"/>
</dbReference>
<keyword evidence="3" id="KW-1185">Reference proteome</keyword>